<dbReference type="Gene3D" id="3.40.630.30">
    <property type="match status" value="1"/>
</dbReference>
<keyword evidence="1 5" id="KW-0808">Transferase</keyword>
<dbReference type="EMBL" id="VSDQ01000679">
    <property type="protein sequence ID" value="TYA74055.1"/>
    <property type="molecule type" value="Genomic_DNA"/>
</dbReference>
<dbReference type="RefSeq" id="WP_148542578.1">
    <property type="nucleotide sequence ID" value="NZ_VSDQ01000679.1"/>
</dbReference>
<accession>A0A5D0HS34</accession>
<dbReference type="GO" id="GO:0016747">
    <property type="term" value="F:acyltransferase activity, transferring groups other than amino-acyl groups"/>
    <property type="evidence" value="ECO:0007669"/>
    <property type="project" value="InterPro"/>
</dbReference>
<comment type="similarity">
    <text evidence="3">Belongs to the acetyltransferase family. RimJ subfamily.</text>
</comment>
<feature type="domain" description="N-acetyltransferase" evidence="4">
    <location>
        <begin position="10"/>
        <end position="150"/>
    </location>
</feature>
<dbReference type="PANTHER" id="PTHR43792:SF8">
    <property type="entry name" value="[RIBOSOMAL PROTEIN US5]-ALANINE N-ACETYLTRANSFERASE"/>
    <property type="match status" value="1"/>
</dbReference>
<dbReference type="OrthoDB" id="883856at2"/>
<name>A0A5D0HS34_9FLAO</name>
<dbReference type="Proteomes" id="UP000323930">
    <property type="component" value="Unassembled WGS sequence"/>
</dbReference>
<dbReference type="SUPFAM" id="SSF55729">
    <property type="entry name" value="Acyl-CoA N-acyltransferases (Nat)"/>
    <property type="match status" value="1"/>
</dbReference>
<gene>
    <name evidence="5" type="ORF">FUA24_11960</name>
</gene>
<dbReference type="AlphaFoldDB" id="A0A5D0HS34"/>
<comment type="caution">
    <text evidence="5">The sequence shown here is derived from an EMBL/GenBank/DDBJ whole genome shotgun (WGS) entry which is preliminary data.</text>
</comment>
<evidence type="ECO:0000256" key="2">
    <source>
        <dbReference type="ARBA" id="ARBA00023315"/>
    </source>
</evidence>
<keyword evidence="6" id="KW-1185">Reference proteome</keyword>
<dbReference type="PANTHER" id="PTHR43792">
    <property type="entry name" value="GNAT FAMILY, PUTATIVE (AFU_ORTHOLOGUE AFUA_3G00765)-RELATED-RELATED"/>
    <property type="match status" value="1"/>
</dbReference>
<dbReference type="InterPro" id="IPR000182">
    <property type="entry name" value="GNAT_dom"/>
</dbReference>
<proteinExistence type="inferred from homology"/>
<evidence type="ECO:0000256" key="3">
    <source>
        <dbReference type="ARBA" id="ARBA00038502"/>
    </source>
</evidence>
<reference evidence="5 6" key="1">
    <citation type="submission" date="2019-08" db="EMBL/GenBank/DDBJ databases">
        <title>Seonamhaeicola sediminis sp. nov., isolated from marine sediment.</title>
        <authorList>
            <person name="Cao W.R."/>
        </authorList>
    </citation>
    <scope>NUCLEOTIDE SEQUENCE [LARGE SCALE GENOMIC DNA]</scope>
    <source>
        <strain evidence="5 6">B011</strain>
    </source>
</reference>
<evidence type="ECO:0000313" key="6">
    <source>
        <dbReference type="Proteomes" id="UP000323930"/>
    </source>
</evidence>
<evidence type="ECO:0000259" key="4">
    <source>
        <dbReference type="Pfam" id="PF13302"/>
    </source>
</evidence>
<protein>
    <submittedName>
        <fullName evidence="5">GNAT family N-acetyltransferase</fullName>
    </submittedName>
</protein>
<evidence type="ECO:0000313" key="5">
    <source>
        <dbReference type="EMBL" id="TYA74055.1"/>
    </source>
</evidence>
<dbReference type="Pfam" id="PF13302">
    <property type="entry name" value="Acetyltransf_3"/>
    <property type="match status" value="1"/>
</dbReference>
<sequence>MLFSTDLFEINPVSQKDAWSICDFAVANEDRLQRFFPLTLKQNLTPELSHIFASKKEKEYHNKEEFLFTLKPKDSKRVIGLVYIKELDWTTKQGEFAYAISYDFEGKGIMTSSVTFLSDYAFNELGLKTLQIIVYKDNLPSVTVAKKCNFSWVKTLEKGYTPPNETPLDMELYELYKEN</sequence>
<keyword evidence="2" id="KW-0012">Acyltransferase</keyword>
<evidence type="ECO:0000256" key="1">
    <source>
        <dbReference type="ARBA" id="ARBA00022679"/>
    </source>
</evidence>
<dbReference type="InterPro" id="IPR051531">
    <property type="entry name" value="N-acetyltransferase"/>
</dbReference>
<organism evidence="5 6">
    <name type="scientific">Seonamhaeicola marinus</name>
    <dbReference type="NCBI Taxonomy" id="1912246"/>
    <lineage>
        <taxon>Bacteria</taxon>
        <taxon>Pseudomonadati</taxon>
        <taxon>Bacteroidota</taxon>
        <taxon>Flavobacteriia</taxon>
        <taxon>Flavobacteriales</taxon>
        <taxon>Flavobacteriaceae</taxon>
    </lineage>
</organism>
<dbReference type="InterPro" id="IPR016181">
    <property type="entry name" value="Acyl_CoA_acyltransferase"/>
</dbReference>